<dbReference type="SUPFAM" id="SSF53383">
    <property type="entry name" value="PLP-dependent transferases"/>
    <property type="match status" value="1"/>
</dbReference>
<dbReference type="PANTHER" id="PTHR11986">
    <property type="entry name" value="AMINOTRANSFERASE CLASS III"/>
    <property type="match status" value="1"/>
</dbReference>
<comment type="cofactor">
    <cofactor evidence="1">
        <name>pyridoxal 5'-phosphate</name>
        <dbReference type="ChEBI" id="CHEBI:597326"/>
    </cofactor>
</comment>
<dbReference type="PROSITE" id="PS00600">
    <property type="entry name" value="AA_TRANSFER_CLASS_3"/>
    <property type="match status" value="1"/>
</dbReference>
<dbReference type="InterPro" id="IPR015424">
    <property type="entry name" value="PyrdxlP-dep_Trfase"/>
</dbReference>
<dbReference type="EMBL" id="UINC01016708">
    <property type="protein sequence ID" value="SVA69364.1"/>
    <property type="molecule type" value="Genomic_DNA"/>
</dbReference>
<feature type="non-terminal residue" evidence="3">
    <location>
        <position position="1"/>
    </location>
</feature>
<dbReference type="Gene3D" id="3.40.640.10">
    <property type="entry name" value="Type I PLP-dependent aspartate aminotransferase-like (Major domain)"/>
    <property type="match status" value="1"/>
</dbReference>
<evidence type="ECO:0000256" key="2">
    <source>
        <dbReference type="ARBA" id="ARBA00022898"/>
    </source>
</evidence>
<name>A0A381XX65_9ZZZZ</name>
<dbReference type="InterPro" id="IPR015421">
    <property type="entry name" value="PyrdxlP-dep_Trfase_major"/>
</dbReference>
<dbReference type="InterPro" id="IPR049704">
    <property type="entry name" value="Aminotrans_3_PPA_site"/>
</dbReference>
<accession>A0A381XX65</accession>
<dbReference type="GO" id="GO:0008483">
    <property type="term" value="F:transaminase activity"/>
    <property type="evidence" value="ECO:0007669"/>
    <property type="project" value="InterPro"/>
</dbReference>
<dbReference type="InterPro" id="IPR050103">
    <property type="entry name" value="Class-III_PLP-dep_AT"/>
</dbReference>
<proteinExistence type="predicted"/>
<sequence>GDPIGAVIVEPVQGRAGVRLAPDGFMAELSVAAADAGALLIADEIMTGLGRCGAMLAAEIVGLMPDLVCIGKAFGAGMPIAVCLGPRSVIDSWPRSEGEAIHTSTFLGHPLSCAAASAALDVSLAEGVPKRAADKGRSLLASLSQRLSSLPTVGDIRGLGLLIGIELVEPDGTTPLVGAAAQVANSAMKAGVLVLPAGDLGQVVELAPPVVLTADQEVYAVDVLENAIRSLS</sequence>
<dbReference type="InterPro" id="IPR015422">
    <property type="entry name" value="PyrdxlP-dep_Trfase_small"/>
</dbReference>
<evidence type="ECO:0000313" key="3">
    <source>
        <dbReference type="EMBL" id="SVA69364.1"/>
    </source>
</evidence>
<organism evidence="3">
    <name type="scientific">marine metagenome</name>
    <dbReference type="NCBI Taxonomy" id="408172"/>
    <lineage>
        <taxon>unclassified sequences</taxon>
        <taxon>metagenomes</taxon>
        <taxon>ecological metagenomes</taxon>
    </lineage>
</organism>
<reference evidence="3" key="1">
    <citation type="submission" date="2018-05" db="EMBL/GenBank/DDBJ databases">
        <authorList>
            <person name="Lanie J.A."/>
            <person name="Ng W.-L."/>
            <person name="Kazmierczak K.M."/>
            <person name="Andrzejewski T.M."/>
            <person name="Davidsen T.M."/>
            <person name="Wayne K.J."/>
            <person name="Tettelin H."/>
            <person name="Glass J.I."/>
            <person name="Rusch D."/>
            <person name="Podicherti R."/>
            <person name="Tsui H.-C.T."/>
            <person name="Winkler M.E."/>
        </authorList>
    </citation>
    <scope>NUCLEOTIDE SEQUENCE</scope>
</reference>
<dbReference type="Gene3D" id="3.90.1150.10">
    <property type="entry name" value="Aspartate Aminotransferase, domain 1"/>
    <property type="match status" value="1"/>
</dbReference>
<evidence type="ECO:0000256" key="1">
    <source>
        <dbReference type="ARBA" id="ARBA00001933"/>
    </source>
</evidence>
<dbReference type="InterPro" id="IPR005814">
    <property type="entry name" value="Aminotrans_3"/>
</dbReference>
<dbReference type="GO" id="GO:0042802">
    <property type="term" value="F:identical protein binding"/>
    <property type="evidence" value="ECO:0007669"/>
    <property type="project" value="TreeGrafter"/>
</dbReference>
<protein>
    <recommendedName>
        <fullName evidence="4">Aminotransferase class III-fold pyridoxal phosphate-dependent enzyme</fullName>
    </recommendedName>
</protein>
<keyword evidence="2" id="KW-0663">Pyridoxal phosphate</keyword>
<gene>
    <name evidence="3" type="ORF">METZ01_LOCUS122218</name>
</gene>
<dbReference type="AlphaFoldDB" id="A0A381XX65"/>
<evidence type="ECO:0008006" key="4">
    <source>
        <dbReference type="Google" id="ProtNLM"/>
    </source>
</evidence>
<dbReference type="GO" id="GO:0030170">
    <property type="term" value="F:pyridoxal phosphate binding"/>
    <property type="evidence" value="ECO:0007669"/>
    <property type="project" value="InterPro"/>
</dbReference>
<dbReference type="Pfam" id="PF00202">
    <property type="entry name" value="Aminotran_3"/>
    <property type="match status" value="1"/>
</dbReference>